<keyword evidence="4 9" id="KW-0547">Nucleotide-binding</keyword>
<organism evidence="13 14">
    <name type="scientific">Alkaliphilus metalliredigens (strain QYMF)</name>
    <dbReference type="NCBI Taxonomy" id="293826"/>
    <lineage>
        <taxon>Bacteria</taxon>
        <taxon>Bacillati</taxon>
        <taxon>Bacillota</taxon>
        <taxon>Clostridia</taxon>
        <taxon>Peptostreptococcales</taxon>
        <taxon>Natronincolaceae</taxon>
        <taxon>Alkaliphilus</taxon>
    </lineage>
</organism>
<dbReference type="NCBIfam" id="TIGR01063">
    <property type="entry name" value="gyrA"/>
    <property type="match status" value="1"/>
</dbReference>
<comment type="subcellular location">
    <subcellularLocation>
        <location evidence="9">Cytoplasm</location>
    </subcellularLocation>
</comment>
<dbReference type="InterPro" id="IPR002205">
    <property type="entry name" value="Topo_IIA_dom_A"/>
</dbReference>
<dbReference type="Gene3D" id="2.120.10.90">
    <property type="entry name" value="DNA gyrase/topoisomerase IV, subunit A, C-terminal"/>
    <property type="match status" value="1"/>
</dbReference>
<evidence type="ECO:0000256" key="6">
    <source>
        <dbReference type="ARBA" id="ARBA00023029"/>
    </source>
</evidence>
<dbReference type="GO" id="GO:0003677">
    <property type="term" value="F:DNA binding"/>
    <property type="evidence" value="ECO:0007669"/>
    <property type="project" value="UniProtKB-UniRule"/>
</dbReference>
<dbReference type="InterPro" id="IPR005743">
    <property type="entry name" value="GyrA"/>
</dbReference>
<keyword evidence="11" id="KW-0175">Coiled coil</keyword>
<evidence type="ECO:0000256" key="5">
    <source>
        <dbReference type="ARBA" id="ARBA00022840"/>
    </source>
</evidence>
<keyword evidence="14" id="KW-1185">Reference proteome</keyword>
<evidence type="ECO:0000259" key="12">
    <source>
        <dbReference type="PROSITE" id="PS52040"/>
    </source>
</evidence>
<dbReference type="HAMAP" id="MF_01897">
    <property type="entry name" value="GyrA"/>
    <property type="match status" value="1"/>
</dbReference>
<dbReference type="FunFam" id="3.90.199.10:FF:000001">
    <property type="entry name" value="DNA gyrase subunit A"/>
    <property type="match status" value="1"/>
</dbReference>
<proteinExistence type="inferred from homology"/>
<dbReference type="Pfam" id="PF00521">
    <property type="entry name" value="DNA_topoisoIV"/>
    <property type="match status" value="1"/>
</dbReference>
<dbReference type="Proteomes" id="UP000001572">
    <property type="component" value="Chromosome"/>
</dbReference>
<dbReference type="NCBIfam" id="NF004044">
    <property type="entry name" value="PRK05561.1"/>
    <property type="match status" value="1"/>
</dbReference>
<dbReference type="Gene3D" id="3.90.199.10">
    <property type="entry name" value="Topoisomerase II, domain 5"/>
    <property type="match status" value="1"/>
</dbReference>
<accession>A6TJ82</accession>
<keyword evidence="3 9" id="KW-0963">Cytoplasm</keyword>
<comment type="similarity">
    <text evidence="2 9">Belongs to the type II topoisomerase GyrA/ParC subunit family.</text>
</comment>
<comment type="miscellaneous">
    <text evidence="9">Few gyrases are as efficient as E.coli at forming negative supercoils. Not all organisms have 2 type II topoisomerases; in organisms with a single type II topoisomerase this enzyme also has to decatenate newly replicated chromosomes.</text>
</comment>
<evidence type="ECO:0000256" key="9">
    <source>
        <dbReference type="HAMAP-Rule" id="MF_01897"/>
    </source>
</evidence>
<dbReference type="AlphaFoldDB" id="A6TJ82"/>
<dbReference type="GO" id="GO:0005737">
    <property type="term" value="C:cytoplasm"/>
    <property type="evidence" value="ECO:0007669"/>
    <property type="project" value="UniProtKB-SubCell"/>
</dbReference>
<dbReference type="InterPro" id="IPR013760">
    <property type="entry name" value="Topo_IIA-like_dom_sf"/>
</dbReference>
<dbReference type="SUPFAM" id="SSF101904">
    <property type="entry name" value="GyrA/ParC C-terminal domain-like"/>
    <property type="match status" value="1"/>
</dbReference>
<gene>
    <name evidence="9" type="primary">gyrA</name>
    <name evidence="13" type="ordered locus">Amet_0007</name>
</gene>
<feature type="domain" description="Topo IIA-type catalytic" evidence="12">
    <location>
        <begin position="34"/>
        <end position="498"/>
    </location>
</feature>
<dbReference type="FunFam" id="1.10.268.10:FF:000001">
    <property type="entry name" value="DNA gyrase subunit A"/>
    <property type="match status" value="1"/>
</dbReference>
<dbReference type="Gene3D" id="3.30.1360.40">
    <property type="match status" value="1"/>
</dbReference>
<dbReference type="PANTHER" id="PTHR43493">
    <property type="entry name" value="DNA GYRASE/TOPOISOMERASE SUBUNIT A"/>
    <property type="match status" value="1"/>
</dbReference>
<dbReference type="eggNOG" id="COG0188">
    <property type="taxonomic scope" value="Bacteria"/>
</dbReference>
<dbReference type="Pfam" id="PF03989">
    <property type="entry name" value="DNA_gyraseA_C"/>
    <property type="match status" value="6"/>
</dbReference>
<keyword evidence="5 9" id="KW-0067">ATP-binding</keyword>
<evidence type="ECO:0000256" key="3">
    <source>
        <dbReference type="ARBA" id="ARBA00022490"/>
    </source>
</evidence>
<dbReference type="KEGG" id="amt:Amet_0007"/>
<name>A6TJ82_ALKMQ</name>
<dbReference type="HOGENOM" id="CLU_002977_6_1_9"/>
<evidence type="ECO:0000256" key="2">
    <source>
        <dbReference type="ARBA" id="ARBA00008263"/>
    </source>
</evidence>
<protein>
    <recommendedName>
        <fullName evidence="9">DNA gyrase subunit A</fullName>
        <ecNumber evidence="9">5.6.2.2</ecNumber>
    </recommendedName>
</protein>
<dbReference type="InterPro" id="IPR013758">
    <property type="entry name" value="Topo_IIA_A/C_ab"/>
</dbReference>
<feature type="short sequence motif" description="GyrA-box" evidence="9">
    <location>
        <begin position="525"/>
        <end position="531"/>
    </location>
</feature>
<dbReference type="EMBL" id="CP000724">
    <property type="protein sequence ID" value="ABR46250.1"/>
    <property type="molecule type" value="Genomic_DNA"/>
</dbReference>
<dbReference type="PROSITE" id="PS52040">
    <property type="entry name" value="TOPO_IIA"/>
    <property type="match status" value="1"/>
</dbReference>
<dbReference type="Gene3D" id="1.10.268.10">
    <property type="entry name" value="Topoisomerase, domain 3"/>
    <property type="match status" value="1"/>
</dbReference>
<dbReference type="EC" id="5.6.2.2" evidence="9"/>
<dbReference type="GO" id="GO:0006265">
    <property type="term" value="P:DNA topological change"/>
    <property type="evidence" value="ECO:0007669"/>
    <property type="project" value="UniProtKB-UniRule"/>
</dbReference>
<evidence type="ECO:0000313" key="14">
    <source>
        <dbReference type="Proteomes" id="UP000001572"/>
    </source>
</evidence>
<dbReference type="GO" id="GO:0009330">
    <property type="term" value="C:DNA topoisomerase type II (double strand cut, ATP-hydrolyzing) complex"/>
    <property type="evidence" value="ECO:0007669"/>
    <property type="project" value="TreeGrafter"/>
</dbReference>
<dbReference type="CDD" id="cd00187">
    <property type="entry name" value="TOP4c"/>
    <property type="match status" value="1"/>
</dbReference>
<comment type="function">
    <text evidence="9">A type II topoisomerase that negatively supercoils closed circular double-stranded (ds) DNA in an ATP-dependent manner to modulate DNA topology and maintain chromosomes in an underwound state. Negative supercoiling favors strand separation, and DNA replication, transcription, recombination and repair, all of which involve strand separation. Also able to catalyze the interconversion of other topological isomers of dsDNA rings, including catenanes and knotted rings. Type II topoisomerases break and join 2 DNA strands simultaneously in an ATP-dependent manner.</text>
</comment>
<feature type="active site" description="O-(5'-phospho-DNA)-tyrosine intermediate" evidence="9 10">
    <location>
        <position position="122"/>
    </location>
</feature>
<dbReference type="GO" id="GO:0005524">
    <property type="term" value="F:ATP binding"/>
    <property type="evidence" value="ECO:0007669"/>
    <property type="project" value="UniProtKB-UniRule"/>
</dbReference>
<comment type="subunit">
    <text evidence="9">Heterotetramer, composed of two GyrA and two GyrB chains. In the heterotetramer, GyrA contains the active site tyrosine that forms a transient covalent intermediate with DNA, while GyrB binds cofactors and catalyzes ATP hydrolysis.</text>
</comment>
<evidence type="ECO:0000256" key="7">
    <source>
        <dbReference type="ARBA" id="ARBA00023125"/>
    </source>
</evidence>
<keyword evidence="7 9" id="KW-0238">DNA-binding</keyword>
<dbReference type="NCBIfam" id="NF004043">
    <property type="entry name" value="PRK05560.1"/>
    <property type="match status" value="1"/>
</dbReference>
<reference evidence="14" key="1">
    <citation type="journal article" date="2016" name="Genome Announc.">
        <title>Complete genome sequence of Alkaliphilus metalliredigens strain QYMF, an alkaliphilic and metal-reducing bacterium isolated from borax-contaminated leachate ponds.</title>
        <authorList>
            <person name="Hwang C."/>
            <person name="Copeland A."/>
            <person name="Lucas S."/>
            <person name="Lapidus A."/>
            <person name="Barry K."/>
            <person name="Detter J.C."/>
            <person name="Glavina Del Rio T."/>
            <person name="Hammon N."/>
            <person name="Israni S."/>
            <person name="Dalin E."/>
            <person name="Tice H."/>
            <person name="Pitluck S."/>
            <person name="Chertkov O."/>
            <person name="Brettin T."/>
            <person name="Bruce D."/>
            <person name="Han C."/>
            <person name="Schmutz J."/>
            <person name="Larimer F."/>
            <person name="Land M.L."/>
            <person name="Hauser L."/>
            <person name="Kyrpides N."/>
            <person name="Mikhailova N."/>
            <person name="Ye Q."/>
            <person name="Zhou J."/>
            <person name="Richardson P."/>
            <person name="Fields M.W."/>
        </authorList>
    </citation>
    <scope>NUCLEOTIDE SEQUENCE [LARGE SCALE GENOMIC DNA]</scope>
    <source>
        <strain evidence="14">QYMF</strain>
    </source>
</reference>
<dbReference type="FunFam" id="3.30.1360.40:FF:000002">
    <property type="entry name" value="DNA gyrase subunit A"/>
    <property type="match status" value="1"/>
</dbReference>
<sequence length="830" mass="93597">MIDNKDNIVPINIESEMKKSYIDYSMSVIVGRALPDVRDGLKPVHRRILYSMIELGVTPDKPHKKSARIVGDVLGKYHPHGDTAVYDAMVRLAQDFSMRYLLVDGHGNFGSVDGDGAAAMRYTEARLSKISVEMIRDINKETVDYRPNFDETLKEPAVLPSRFPNLLVNGSNGIAVGMATNIPPHNLGEVIDSVVTLIDDSEAEIEDFMEHIKGPDFPTGGIILGTEGIKDAYTTGRGKIKVRAKASIEEMSKGRQHIIVNEIPYQVNKARLIEKIAELVRDKKIEGISDLRDESDREGMRIVIELKRDANANVVLNKLYKHTQLEDTFGVIMIAIVDGQPKVLNLKEVLTHYLNHQKDIIVRRTKFDLNKAEDRAHILEGLKIALDNLDEVIKLIRGSDNTQIAKAGLMEKFSLSEKQAQAILDMRLQKLTGLEIEKVEEEYKELIKIINHLKEILANERLLLDIIKEELLEIREKYADKRRTEIAIDPGSINMIDLVDEEDVVITLTHFGYIKRLPIDTYRSQKRGGKGISGVTTRDEDFVEKLTITSTHSPLLFFTNLGKVYKLNVYEIPEGRRQAKGTAIVNLLQLSANEKIAAVIPVDRDCNEQYLVMATQKGIIKKTELCQFDNTRKTGLMAINIREDDELISVRLINKEQEIFMITSQGMSIRFKEDNVRDMGRTAMGVKGINLAEKDYVVAMEVLEDNKDLLVVSENGLGKRTDLSEYRLQTRGGKGIKTYKVSKKTGNLIGAKIVEDHDEILLMTNEGIVIRLNVKGISKMGRATRGVTLMNTGTEKSIVSIAQIPYHEEVIIQEMIEEISEEKDEEKDEE</sequence>
<dbReference type="InterPro" id="IPR050220">
    <property type="entry name" value="Type_II_DNA_Topoisomerases"/>
</dbReference>
<evidence type="ECO:0000256" key="4">
    <source>
        <dbReference type="ARBA" id="ARBA00022741"/>
    </source>
</evidence>
<evidence type="ECO:0000256" key="1">
    <source>
        <dbReference type="ARBA" id="ARBA00000185"/>
    </source>
</evidence>
<dbReference type="InterPro" id="IPR006691">
    <property type="entry name" value="GyrA/parC_rep"/>
</dbReference>
<dbReference type="PANTHER" id="PTHR43493:SF5">
    <property type="entry name" value="DNA GYRASE SUBUNIT A, CHLOROPLASTIC_MITOCHONDRIAL"/>
    <property type="match status" value="1"/>
</dbReference>
<dbReference type="InterPro" id="IPR013757">
    <property type="entry name" value="Topo_IIA_A_a_sf"/>
</dbReference>
<keyword evidence="6 9" id="KW-0799">Topoisomerase</keyword>
<dbReference type="RefSeq" id="WP_011971159.1">
    <property type="nucleotide sequence ID" value="NC_009633.1"/>
</dbReference>
<keyword evidence="8 9" id="KW-0413">Isomerase</keyword>
<dbReference type="SUPFAM" id="SSF56719">
    <property type="entry name" value="Type II DNA topoisomerase"/>
    <property type="match status" value="1"/>
</dbReference>
<dbReference type="STRING" id="293826.Amet_0007"/>
<dbReference type="GO" id="GO:0005694">
    <property type="term" value="C:chromosome"/>
    <property type="evidence" value="ECO:0007669"/>
    <property type="project" value="InterPro"/>
</dbReference>
<comment type="catalytic activity">
    <reaction evidence="1 9 10">
        <text>ATP-dependent breakage, passage and rejoining of double-stranded DNA.</text>
        <dbReference type="EC" id="5.6.2.2"/>
    </reaction>
</comment>
<dbReference type="InterPro" id="IPR035516">
    <property type="entry name" value="Gyrase/topoIV_suA_C"/>
</dbReference>
<evidence type="ECO:0000313" key="13">
    <source>
        <dbReference type="EMBL" id="ABR46250.1"/>
    </source>
</evidence>
<dbReference type="FunFam" id="2.120.10.90:FF:000004">
    <property type="entry name" value="DNA gyrase subunit A"/>
    <property type="match status" value="1"/>
</dbReference>
<dbReference type="GO" id="GO:0006261">
    <property type="term" value="P:DNA-templated DNA replication"/>
    <property type="evidence" value="ECO:0007669"/>
    <property type="project" value="UniProtKB-UniRule"/>
</dbReference>
<dbReference type="OrthoDB" id="9806486at2"/>
<dbReference type="GO" id="GO:0034335">
    <property type="term" value="F:DNA negative supercoiling activity"/>
    <property type="evidence" value="ECO:0007669"/>
    <property type="project" value="UniProtKB-ARBA"/>
</dbReference>
<evidence type="ECO:0000256" key="8">
    <source>
        <dbReference type="ARBA" id="ARBA00023235"/>
    </source>
</evidence>
<dbReference type="SMART" id="SM00434">
    <property type="entry name" value="TOP4c"/>
    <property type="match status" value="1"/>
</dbReference>
<feature type="coiled-coil region" evidence="11">
    <location>
        <begin position="436"/>
        <end position="484"/>
    </location>
</feature>
<evidence type="ECO:0000256" key="11">
    <source>
        <dbReference type="SAM" id="Coils"/>
    </source>
</evidence>
<evidence type="ECO:0000256" key="10">
    <source>
        <dbReference type="PROSITE-ProRule" id="PRU01384"/>
    </source>
</evidence>